<dbReference type="STRING" id="266265.Bxe_C0565"/>
<keyword evidence="7" id="KW-0029">Amino-acid transport</keyword>
<evidence type="ECO:0000256" key="2">
    <source>
        <dbReference type="ARBA" id="ARBA00022448"/>
    </source>
</evidence>
<dbReference type="SUPFAM" id="SSF52540">
    <property type="entry name" value="P-loop containing nucleoside triphosphate hydrolases"/>
    <property type="match status" value="1"/>
</dbReference>
<keyword evidence="4" id="KW-0472">Membrane</keyword>
<keyword evidence="10" id="KW-1185">Reference proteome</keyword>
<dbReference type="PATRIC" id="fig|266265.5.peg.8325"/>
<keyword evidence="6 9" id="KW-0067">ATP-binding</keyword>
<dbReference type="InterPro" id="IPR003593">
    <property type="entry name" value="AAA+_ATPase"/>
</dbReference>
<dbReference type="Proteomes" id="UP000001817">
    <property type="component" value="Chromosome 3"/>
</dbReference>
<evidence type="ECO:0000256" key="3">
    <source>
        <dbReference type="ARBA" id="ARBA00022475"/>
    </source>
</evidence>
<dbReference type="AlphaFoldDB" id="Q13HH5"/>
<keyword evidence="3" id="KW-1003">Cell membrane</keyword>
<dbReference type="EMBL" id="CP000272">
    <property type="protein sequence ID" value="ABE36464.1"/>
    <property type="molecule type" value="Genomic_DNA"/>
</dbReference>
<name>Q13HH5_PARXL</name>
<dbReference type="Gene3D" id="3.40.50.300">
    <property type="entry name" value="P-loop containing nucleotide triphosphate hydrolases"/>
    <property type="match status" value="1"/>
</dbReference>
<dbReference type="PANTHER" id="PTHR43820">
    <property type="entry name" value="HIGH-AFFINITY BRANCHED-CHAIN AMINO ACID TRANSPORT ATP-BINDING PROTEIN LIVF"/>
    <property type="match status" value="1"/>
</dbReference>
<dbReference type="GO" id="GO:0005524">
    <property type="term" value="F:ATP binding"/>
    <property type="evidence" value="ECO:0007669"/>
    <property type="project" value="UniProtKB-KW"/>
</dbReference>
<dbReference type="InterPro" id="IPR027417">
    <property type="entry name" value="P-loop_NTPase"/>
</dbReference>
<dbReference type="Pfam" id="PF00005">
    <property type="entry name" value="ABC_tran"/>
    <property type="match status" value="1"/>
</dbReference>
<dbReference type="PROSITE" id="PS50893">
    <property type="entry name" value="ABC_TRANSPORTER_2"/>
    <property type="match status" value="1"/>
</dbReference>
<feature type="domain" description="ABC transporter" evidence="8">
    <location>
        <begin position="2"/>
        <end position="234"/>
    </location>
</feature>
<proteinExistence type="inferred from homology"/>
<dbReference type="SMART" id="SM00382">
    <property type="entry name" value="AAA"/>
    <property type="match status" value="1"/>
</dbReference>
<dbReference type="InterPro" id="IPR017871">
    <property type="entry name" value="ABC_transporter-like_CS"/>
</dbReference>
<comment type="similarity">
    <text evidence="1">Belongs to the ABC transporter superfamily.</text>
</comment>
<evidence type="ECO:0000313" key="9">
    <source>
        <dbReference type="EMBL" id="ABE36464.1"/>
    </source>
</evidence>
<evidence type="ECO:0000256" key="5">
    <source>
        <dbReference type="ARBA" id="ARBA00022741"/>
    </source>
</evidence>
<accession>Q13HH5</accession>
<dbReference type="GO" id="GO:0015658">
    <property type="term" value="F:branched-chain amino acid transmembrane transporter activity"/>
    <property type="evidence" value="ECO:0007669"/>
    <property type="project" value="TreeGrafter"/>
</dbReference>
<dbReference type="KEGG" id="bxe:Bxe_C0565"/>
<keyword evidence="4" id="KW-0997">Cell inner membrane</keyword>
<dbReference type="GO" id="GO:0016887">
    <property type="term" value="F:ATP hydrolysis activity"/>
    <property type="evidence" value="ECO:0007669"/>
    <property type="project" value="InterPro"/>
</dbReference>
<evidence type="ECO:0000256" key="7">
    <source>
        <dbReference type="ARBA" id="ARBA00022970"/>
    </source>
</evidence>
<keyword evidence="5" id="KW-0547">Nucleotide-binding</keyword>
<evidence type="ECO:0000313" key="10">
    <source>
        <dbReference type="Proteomes" id="UP000001817"/>
    </source>
</evidence>
<dbReference type="PANTHER" id="PTHR43820:SF4">
    <property type="entry name" value="HIGH-AFFINITY BRANCHED-CHAIN AMINO ACID TRANSPORT ATP-BINDING PROTEIN LIVF"/>
    <property type="match status" value="1"/>
</dbReference>
<evidence type="ECO:0000256" key="1">
    <source>
        <dbReference type="ARBA" id="ARBA00005417"/>
    </source>
</evidence>
<evidence type="ECO:0000256" key="6">
    <source>
        <dbReference type="ARBA" id="ARBA00022840"/>
    </source>
</evidence>
<dbReference type="CDD" id="cd03224">
    <property type="entry name" value="ABC_TM1139_LivF_branched"/>
    <property type="match status" value="1"/>
</dbReference>
<dbReference type="eggNOG" id="COG0410">
    <property type="taxonomic scope" value="Bacteria"/>
</dbReference>
<dbReference type="InterPro" id="IPR052156">
    <property type="entry name" value="BCAA_Transport_ATP-bd_LivF"/>
</dbReference>
<keyword evidence="2" id="KW-0813">Transport</keyword>
<gene>
    <name evidence="9" type="ORF">Bxe_C0565</name>
</gene>
<dbReference type="PROSITE" id="PS00211">
    <property type="entry name" value="ABC_TRANSPORTER_1"/>
    <property type="match status" value="1"/>
</dbReference>
<reference evidence="9 10" key="1">
    <citation type="journal article" date="2006" name="Proc. Natl. Acad. Sci. U.S.A.">
        <title>Burkholderia xenovorans LB400 harbors a multi-replicon, 9.73-Mbp genome shaped for versatility.</title>
        <authorList>
            <person name="Chain P.S."/>
            <person name="Denef V.J."/>
            <person name="Konstantinidis K.T."/>
            <person name="Vergez L.M."/>
            <person name="Agullo L."/>
            <person name="Reyes V.L."/>
            <person name="Hauser L."/>
            <person name="Cordova M."/>
            <person name="Gomez L."/>
            <person name="Gonzalez M."/>
            <person name="Land M."/>
            <person name="Lao V."/>
            <person name="Larimer F."/>
            <person name="LiPuma J.J."/>
            <person name="Mahenthiralingam E."/>
            <person name="Malfatti S.A."/>
            <person name="Marx C.J."/>
            <person name="Parnell J.J."/>
            <person name="Ramette A."/>
            <person name="Richardson P."/>
            <person name="Seeger M."/>
            <person name="Smith D."/>
            <person name="Spilker T."/>
            <person name="Sul W.J."/>
            <person name="Tsoi T.V."/>
            <person name="Ulrich L.E."/>
            <person name="Zhulin I.B."/>
            <person name="Tiedje J.M."/>
        </authorList>
    </citation>
    <scope>NUCLEOTIDE SEQUENCE [LARGE SCALE GENOMIC DNA]</scope>
    <source>
        <strain evidence="9 10">LB400</strain>
    </source>
</reference>
<organism evidence="9 10">
    <name type="scientific">Paraburkholderia xenovorans (strain LB400)</name>
    <dbReference type="NCBI Taxonomy" id="266265"/>
    <lineage>
        <taxon>Bacteria</taxon>
        <taxon>Pseudomonadati</taxon>
        <taxon>Pseudomonadota</taxon>
        <taxon>Betaproteobacteria</taxon>
        <taxon>Burkholderiales</taxon>
        <taxon>Burkholderiaceae</taxon>
        <taxon>Paraburkholderia</taxon>
    </lineage>
</organism>
<evidence type="ECO:0000256" key="4">
    <source>
        <dbReference type="ARBA" id="ARBA00022519"/>
    </source>
</evidence>
<sequence length="234" mass="25419">MLDLGNVNVAYGRRPVIHNMHLKVGEGEAVSVLGPNGAGKTTLLRAISGMIPVKTGSIRLNSQELANASPNAVARHGVMHVAEGRRLFGNMTCRENLMLGGYMRSGPAVNQDFRRLLDVFPEIEPKLDVRAGALSGGQQQMLAIARGLMSRPKILMLDEPTIGLSPLVVQRLKTVLTSSAREFFGSLLLVEQDLSLALAVTSRVYVIRNGRIVHEGAVQNIQRENLVEQYFGVA</sequence>
<dbReference type="InterPro" id="IPR003439">
    <property type="entry name" value="ABC_transporter-like_ATP-bd"/>
</dbReference>
<evidence type="ECO:0000259" key="8">
    <source>
        <dbReference type="PROSITE" id="PS50893"/>
    </source>
</evidence>
<dbReference type="GO" id="GO:0015807">
    <property type="term" value="P:L-amino acid transport"/>
    <property type="evidence" value="ECO:0007669"/>
    <property type="project" value="TreeGrafter"/>
</dbReference>
<protein>
    <submittedName>
        <fullName evidence="9">Amino acid/amide ABC transporter ATP-binding protein 2, HAAT family</fullName>
    </submittedName>
</protein>